<name>A0A679GW28_9GAMM</name>
<feature type="transmembrane region" description="Helical" evidence="1">
    <location>
        <begin position="163"/>
        <end position="185"/>
    </location>
</feature>
<evidence type="ECO:0000313" key="9">
    <source>
        <dbReference type="Proteomes" id="UP001273935"/>
    </source>
</evidence>
<dbReference type="InterPro" id="IPR011990">
    <property type="entry name" value="TPR-like_helical_dom_sf"/>
</dbReference>
<dbReference type="EMBL" id="AP022642">
    <property type="protein sequence ID" value="BCA30877.1"/>
    <property type="molecule type" value="Genomic_DNA"/>
</dbReference>
<gene>
    <name evidence="5" type="ORF">GO594_10930</name>
    <name evidence="3" type="ORF">PtoMrB4_48540</name>
    <name evidence="4" type="ORF">R0G64_10205</name>
    <name evidence="2" type="ORF">WP8S17C03_49190</name>
</gene>
<evidence type="ECO:0000313" key="7">
    <source>
        <dbReference type="Proteomes" id="UP000501237"/>
    </source>
</evidence>
<dbReference type="KEGG" id="poj:PtoMrB4_48540"/>
<keyword evidence="1" id="KW-1133">Transmembrane helix</keyword>
<organism evidence="3 7">
    <name type="scientific">Metapseudomonas otitidis</name>
    <dbReference type="NCBI Taxonomy" id="319939"/>
    <lineage>
        <taxon>Bacteria</taxon>
        <taxon>Pseudomonadati</taxon>
        <taxon>Pseudomonadota</taxon>
        <taxon>Gammaproteobacteria</taxon>
        <taxon>Pseudomonadales</taxon>
        <taxon>Pseudomonadaceae</taxon>
        <taxon>Metapseudomonas</taxon>
    </lineage>
</organism>
<evidence type="ECO:0000313" key="8">
    <source>
        <dbReference type="Proteomes" id="UP000515591"/>
    </source>
</evidence>
<evidence type="ECO:0000256" key="1">
    <source>
        <dbReference type="SAM" id="Phobius"/>
    </source>
</evidence>
<keyword evidence="1" id="KW-0812">Transmembrane</keyword>
<accession>A0A679GW28</accession>
<dbReference type="SUPFAM" id="SSF48452">
    <property type="entry name" value="TPR-like"/>
    <property type="match status" value="1"/>
</dbReference>
<keyword evidence="1" id="KW-0472">Membrane</keyword>
<dbReference type="EMBL" id="WTFN01000021">
    <property type="protein sequence ID" value="MWK56489.1"/>
    <property type="molecule type" value="Genomic_DNA"/>
</dbReference>
<dbReference type="Gene3D" id="1.25.40.10">
    <property type="entry name" value="Tetratricopeptide repeat domain"/>
    <property type="match status" value="1"/>
</dbReference>
<evidence type="ECO:0000313" key="6">
    <source>
        <dbReference type="Proteomes" id="UP000461288"/>
    </source>
</evidence>
<feature type="transmembrane region" description="Helical" evidence="1">
    <location>
        <begin position="238"/>
        <end position="263"/>
    </location>
</feature>
<dbReference type="Proteomes" id="UP001273935">
    <property type="component" value="Unassembled WGS sequence"/>
</dbReference>
<proteinExistence type="predicted"/>
<protein>
    <submittedName>
        <fullName evidence="4">DUF4013 domain-containing protein</fullName>
    </submittedName>
</protein>
<feature type="transmembrane region" description="Helical" evidence="1">
    <location>
        <begin position="206"/>
        <end position="226"/>
    </location>
</feature>
<keyword evidence="9" id="KW-1185">Reference proteome</keyword>
<reference evidence="3 7" key="3">
    <citation type="journal article" date="2020" name="Microbiol. Resour. Announc.">
        <title>Complete genome sequence of Pseudomonas otitidis strain MrB4, isolated from Lake Biwa in Japan.</title>
        <authorList>
            <person name="Miyazaki K."/>
            <person name="Hase E."/>
            <person name="Maruya T."/>
        </authorList>
    </citation>
    <scope>NUCLEOTIDE SEQUENCE [LARGE SCALE GENOMIC DNA]</scope>
    <source>
        <strain evidence="3 7">MrB4</strain>
    </source>
</reference>
<evidence type="ECO:0000313" key="2">
    <source>
        <dbReference type="EMBL" id="BBT18870.1"/>
    </source>
</evidence>
<evidence type="ECO:0000313" key="5">
    <source>
        <dbReference type="EMBL" id="MWK56489.1"/>
    </source>
</evidence>
<reference evidence="4 9" key="4">
    <citation type="submission" date="2023-10" db="EMBL/GenBank/DDBJ databases">
        <title>Pseudomonas otitidis isolated from a paediatric patient with cystic fibrosis in Chile.</title>
        <authorList>
            <person name="Amsteins-Romero L."/>
            <person name="Opazo-Capurro A."/>
            <person name="Matus-Kohler M."/>
            <person name="Gonzalez-Rocha G."/>
        </authorList>
    </citation>
    <scope>NUCLEOTIDE SEQUENCE [LARGE SCALE GENOMIC DNA]</scope>
    <source>
        <strain evidence="4 9">P-714</strain>
    </source>
</reference>
<dbReference type="Proteomes" id="UP000501237">
    <property type="component" value="Chromosome"/>
</dbReference>
<sequence length="469" mass="51970">MEKTYCKYHQAQPATWHCPACDRHFGDCCIPLNAERPDESPACPLCRAQLHFLGAANTAQPFWERIPQFFRYGLQTGPLAFAAVLGLASLFMPRSIILWVALFSIATKYFHSVIEAASEGSREAPGLATAFVGEGFLLFIKQLVVFLVAFAVLWLAADFHSEALFWAVNIGLMLLMPASIIRLALNKELGAALSPEQLGDVIKAMGWRYLILCVFLFILWQSPGYVTVLLAHGLPRVVLMPIAAFLFGYFGVVMCAMMGYAVFQYQGALGFAIAEEGGHEGYPEPEWRRRRALAEAEVRVKEGQTAAALETLTAALERDPNDLRLNERFHQLLFGLNETARCLRHLAHYLPIAARENPALGATALLNARRLKADYLPEDPQVCERIAAALVDRHKAKEAISLLRNLHQRFPDYPNVPRAYLLAARALAEQLGQVEQAGKLLAFIRARYPATPLLGEVTALESTLARLAG</sequence>
<dbReference type="GeneID" id="57400079"/>
<dbReference type="EMBL" id="JAWJUL010000030">
    <property type="protein sequence ID" value="MDV3439797.1"/>
    <property type="molecule type" value="Genomic_DNA"/>
</dbReference>
<dbReference type="Proteomes" id="UP000515591">
    <property type="component" value="Chromosome"/>
</dbReference>
<dbReference type="EMBL" id="AP022213">
    <property type="protein sequence ID" value="BBT18870.1"/>
    <property type="molecule type" value="Genomic_DNA"/>
</dbReference>
<dbReference type="Proteomes" id="UP000461288">
    <property type="component" value="Unassembled WGS sequence"/>
</dbReference>
<reference evidence="2 8" key="1">
    <citation type="submission" date="2019-12" db="EMBL/GenBank/DDBJ databases">
        <title>complete genome sequences of Pseudomonas otitidis str. WP8-S17-CRE-03 isolated from wastewater treatment plant effluent.</title>
        <authorList>
            <person name="Sekizuka T."/>
            <person name="Itokawa K."/>
            <person name="Yatsu K."/>
            <person name="Inamine Y."/>
            <person name="Kuroda M."/>
        </authorList>
    </citation>
    <scope>NUCLEOTIDE SEQUENCE [LARGE SCALE GENOMIC DNA]</scope>
    <source>
        <strain evidence="2 8">WP8-S17-CRE-03</strain>
    </source>
</reference>
<feature type="transmembrane region" description="Helical" evidence="1">
    <location>
        <begin position="135"/>
        <end position="157"/>
    </location>
</feature>
<dbReference type="RefSeq" id="WP_142014293.1">
    <property type="nucleotide sequence ID" value="NZ_AP022213.1"/>
</dbReference>
<evidence type="ECO:0000313" key="3">
    <source>
        <dbReference type="EMBL" id="BCA30877.1"/>
    </source>
</evidence>
<dbReference type="AlphaFoldDB" id="A0A679GW28"/>
<reference evidence="5 6" key="2">
    <citation type="submission" date="2019-12" db="EMBL/GenBank/DDBJ databases">
        <title>Draft genome sequence of Pseudomonas otitidis recovered from a chicken carcass.</title>
        <authorList>
            <person name="Vieira T.R."/>
            <person name="Oliviera E.F.C."/>
            <person name="Silva N.M.V."/>
            <person name="Sambrano G.E."/>
            <person name="Cibulski S.P."/>
            <person name="Cardoso M.R.I."/>
        </authorList>
    </citation>
    <scope>NUCLEOTIDE SEQUENCE [LARGE SCALE GENOMIC DNA]</scope>
    <source>
        <strain evidence="5 6">25_K</strain>
    </source>
</reference>
<evidence type="ECO:0000313" key="4">
    <source>
        <dbReference type="EMBL" id="MDV3439797.1"/>
    </source>
</evidence>